<evidence type="ECO:0000256" key="1">
    <source>
        <dbReference type="SAM" id="MobiDB-lite"/>
    </source>
</evidence>
<dbReference type="OrthoDB" id="14911at2759"/>
<dbReference type="AlphaFoldDB" id="A0A1R1PEF6"/>
<feature type="region of interest" description="Disordered" evidence="1">
    <location>
        <begin position="77"/>
        <end position="110"/>
    </location>
</feature>
<organism evidence="2 3">
    <name type="scientific">Zancudomyces culisetae</name>
    <name type="common">Gut fungus</name>
    <name type="synonym">Smittium culisetae</name>
    <dbReference type="NCBI Taxonomy" id="1213189"/>
    <lineage>
        <taxon>Eukaryota</taxon>
        <taxon>Fungi</taxon>
        <taxon>Fungi incertae sedis</taxon>
        <taxon>Zoopagomycota</taxon>
        <taxon>Kickxellomycotina</taxon>
        <taxon>Harpellomycetes</taxon>
        <taxon>Harpellales</taxon>
        <taxon>Legeriomycetaceae</taxon>
        <taxon>Zancudomyces</taxon>
    </lineage>
</organism>
<feature type="compositionally biased region" description="Basic and acidic residues" evidence="1">
    <location>
        <begin position="87"/>
        <end position="98"/>
    </location>
</feature>
<reference evidence="3" key="1">
    <citation type="submission" date="2017-01" db="EMBL/GenBank/DDBJ databases">
        <authorList>
            <person name="Wang Y."/>
            <person name="White M."/>
            <person name="Kvist S."/>
            <person name="Moncalvo J.-M."/>
        </authorList>
    </citation>
    <scope>NUCLEOTIDE SEQUENCE [LARGE SCALE GENOMIC DNA]</scope>
    <source>
        <strain evidence="3">COL-18-3</strain>
    </source>
</reference>
<dbReference type="EMBL" id="LSSK01001579">
    <property type="protein sequence ID" value="OMH79341.1"/>
    <property type="molecule type" value="Genomic_DNA"/>
</dbReference>
<feature type="non-terminal residue" evidence="2">
    <location>
        <position position="271"/>
    </location>
</feature>
<feature type="compositionally biased region" description="Acidic residues" evidence="1">
    <location>
        <begin position="99"/>
        <end position="108"/>
    </location>
</feature>
<accession>A0A1R1PEF6</accession>
<proteinExistence type="predicted"/>
<keyword evidence="3" id="KW-1185">Reference proteome</keyword>
<sequence>MFNTYINTKDNDSVQTIELNTDSYEGKAKSENMSLGCLEPSEVHTEKIMTNNTLHRNKYKLTEKGILVKRYSNTNSIPRPKSLSKALDLRPLQKMDEEKSSDEEEEESQGFLGTTISSVFGTMRGGTGMWVRKKKKSKKGNENPLFTLGFSAPFYYYLRRIEESKEPVVLFSAVNVQIKRAQGIEDVKSGVGFKTINIYVEYGDLKYTVHKKVTDFVKLYSAMRLLWFVGKAPSLPHFPIQEMYDVELKWLRGMQDKESSILDFYTSLDEL</sequence>
<protein>
    <submittedName>
        <fullName evidence="2">Uncharacterized protein</fullName>
    </submittedName>
</protein>
<comment type="caution">
    <text evidence="2">The sequence shown here is derived from an EMBL/GenBank/DDBJ whole genome shotgun (WGS) entry which is preliminary data.</text>
</comment>
<dbReference type="Proteomes" id="UP000188320">
    <property type="component" value="Unassembled WGS sequence"/>
</dbReference>
<evidence type="ECO:0000313" key="2">
    <source>
        <dbReference type="EMBL" id="OMH79341.1"/>
    </source>
</evidence>
<evidence type="ECO:0000313" key="3">
    <source>
        <dbReference type="Proteomes" id="UP000188320"/>
    </source>
</evidence>
<gene>
    <name evidence="2" type="ORF">AX774_g7249</name>
</gene>
<name>A0A1R1PEF6_ZANCU</name>